<gene>
    <name evidence="2" type="ORF">AYY17_16395</name>
</gene>
<sequence length="176" mass="19487">MFMSTIFNVVNIQKFKMYLLFSLPFVFPVSATESSASHSVLRQSEPVFSETVTGIGVVVSAPADNLSSRFLSGQRGMPFPMDLTTLPEPAGKHLSGRKISQSDVFTSLPGVPVQEDTPGTQFYSDEIAEAYQAFFENKSVNSFTEYTGDLERNLKSNQESNLLNTTTYLVIYSEKP</sequence>
<dbReference type="STRING" id="368603.AYY16_09315"/>
<feature type="chain" id="PRO_5008609768" evidence="1">
    <location>
        <begin position="32"/>
        <end position="176"/>
    </location>
</feature>
<accession>A0A1B8HLS8</accession>
<evidence type="ECO:0000313" key="3">
    <source>
        <dbReference type="Proteomes" id="UP000092247"/>
    </source>
</evidence>
<comment type="caution">
    <text evidence="2">The sequence shown here is derived from an EMBL/GenBank/DDBJ whole genome shotgun (WGS) entry which is preliminary data.</text>
</comment>
<proteinExistence type="predicted"/>
<feature type="signal peptide" evidence="1">
    <location>
        <begin position="1"/>
        <end position="31"/>
    </location>
</feature>
<organism evidence="2 3">
    <name type="scientific">Morganella psychrotolerans</name>
    <dbReference type="NCBI Taxonomy" id="368603"/>
    <lineage>
        <taxon>Bacteria</taxon>
        <taxon>Pseudomonadati</taxon>
        <taxon>Pseudomonadota</taxon>
        <taxon>Gammaproteobacteria</taxon>
        <taxon>Enterobacterales</taxon>
        <taxon>Morganellaceae</taxon>
        <taxon>Morganella</taxon>
    </lineage>
</organism>
<evidence type="ECO:0000256" key="1">
    <source>
        <dbReference type="SAM" id="SignalP"/>
    </source>
</evidence>
<keyword evidence="1" id="KW-0732">Signal</keyword>
<evidence type="ECO:0000313" key="2">
    <source>
        <dbReference type="EMBL" id="OBU10405.1"/>
    </source>
</evidence>
<dbReference type="EMBL" id="LZEX01000004">
    <property type="protein sequence ID" value="OBU10405.1"/>
    <property type="molecule type" value="Genomic_DNA"/>
</dbReference>
<dbReference type="Proteomes" id="UP000092247">
    <property type="component" value="Unassembled WGS sequence"/>
</dbReference>
<dbReference type="AlphaFoldDB" id="A0A1B8HLS8"/>
<protein>
    <submittedName>
        <fullName evidence="2">Uncharacterized protein</fullName>
    </submittedName>
</protein>
<reference evidence="2 3" key="1">
    <citation type="submission" date="2016-06" db="EMBL/GenBank/DDBJ databases">
        <authorList>
            <person name="Kjaerup R.B."/>
            <person name="Dalgaard T.S."/>
            <person name="Juul-Madsen H.R."/>
        </authorList>
    </citation>
    <scope>NUCLEOTIDE SEQUENCE [LARGE SCALE GENOMIC DNA]</scope>
    <source>
        <strain evidence="2 3">GCSL-Mp3</strain>
    </source>
</reference>
<name>A0A1B8HLS8_9GAMM</name>